<comment type="caution">
    <text evidence="2">The sequence shown here is derived from an EMBL/GenBank/DDBJ whole genome shotgun (WGS) entry which is preliminary data.</text>
</comment>
<keyword evidence="3" id="KW-1185">Reference proteome</keyword>
<proteinExistence type="predicted"/>
<evidence type="ECO:0008006" key="4">
    <source>
        <dbReference type="Google" id="ProtNLM"/>
    </source>
</evidence>
<dbReference type="InterPro" id="IPR006059">
    <property type="entry name" value="SBP"/>
</dbReference>
<reference evidence="2 3" key="1">
    <citation type="submission" date="2017-07" db="EMBL/GenBank/DDBJ databases">
        <title>Paenibacillus herberti R33 genome sequencing and assembly.</title>
        <authorList>
            <person name="Su W."/>
        </authorList>
    </citation>
    <scope>NUCLEOTIDE SEQUENCE [LARGE SCALE GENOMIC DNA]</scope>
    <source>
        <strain evidence="2 3">R33</strain>
    </source>
</reference>
<dbReference type="OrthoDB" id="2585476at2"/>
<evidence type="ECO:0000256" key="1">
    <source>
        <dbReference type="SAM" id="MobiDB-lite"/>
    </source>
</evidence>
<dbReference type="EMBL" id="NMUQ01000001">
    <property type="protein sequence ID" value="OXM15644.1"/>
    <property type="molecule type" value="Genomic_DNA"/>
</dbReference>
<name>A0A229P129_9BACL</name>
<organism evidence="2 3">
    <name type="scientific">Paenibacillus herberti</name>
    <dbReference type="NCBI Taxonomy" id="1619309"/>
    <lineage>
        <taxon>Bacteria</taxon>
        <taxon>Bacillati</taxon>
        <taxon>Bacillota</taxon>
        <taxon>Bacilli</taxon>
        <taxon>Bacillales</taxon>
        <taxon>Paenibacillaceae</taxon>
        <taxon>Paenibacillus</taxon>
    </lineage>
</organism>
<sequence>MILPGILVAWALLLLVQEGPAPTTLLPKPPDDSPGGTAQSMEGEKDRLPARLSVSVIGDQEHFELLNELSEEWEGKHPSWQVTLSQSISSDGGQDFDVRMVENSRVIPLASSGKLLPADGLVSSGNGEANESGFNSFARDLRWRGYWWGTQAFGDPVVLIWSRQLLEKAKLQHWPVDWADMQRLMGLYPERSAVTVSRQNGAEALAWLQYWHGKQASSDPALLQAALTPGVQGAAMLSVTATPAEAMEQVRQGRSLSAVVPWSYYWESADVFEADLAFVSAGGSALRNEFSFVISSDTEFSVAAGSWIAAVTSSEAQERLYRATGKLPSDPGLYTEESVTAGGSRPPTAWKKPLFQEDHAVKGFTPEQAAAFQPLWLAYWASGGGMSPQQLAVSWNEHLEG</sequence>
<dbReference type="SUPFAM" id="SSF53850">
    <property type="entry name" value="Periplasmic binding protein-like II"/>
    <property type="match status" value="1"/>
</dbReference>
<accession>A0A229P129</accession>
<dbReference type="AlphaFoldDB" id="A0A229P129"/>
<protein>
    <recommendedName>
        <fullName evidence="4">ABC transporter substrate-binding protein</fullName>
    </recommendedName>
</protein>
<dbReference type="Gene3D" id="3.40.190.10">
    <property type="entry name" value="Periplasmic binding protein-like II"/>
    <property type="match status" value="1"/>
</dbReference>
<dbReference type="RefSeq" id="WP_089522737.1">
    <property type="nucleotide sequence ID" value="NZ_NMUQ01000001.1"/>
</dbReference>
<evidence type="ECO:0000313" key="3">
    <source>
        <dbReference type="Proteomes" id="UP000215145"/>
    </source>
</evidence>
<evidence type="ECO:0000313" key="2">
    <source>
        <dbReference type="EMBL" id="OXM15644.1"/>
    </source>
</evidence>
<gene>
    <name evidence="2" type="ORF">CGZ75_02620</name>
</gene>
<feature type="region of interest" description="Disordered" evidence="1">
    <location>
        <begin position="23"/>
        <end position="46"/>
    </location>
</feature>
<dbReference type="Pfam" id="PF13416">
    <property type="entry name" value="SBP_bac_8"/>
    <property type="match status" value="1"/>
</dbReference>
<dbReference type="Proteomes" id="UP000215145">
    <property type="component" value="Unassembled WGS sequence"/>
</dbReference>